<dbReference type="Gene3D" id="1.20.1250.20">
    <property type="entry name" value="MFS general substrate transporter like domains"/>
    <property type="match status" value="1"/>
</dbReference>
<evidence type="ECO:0000259" key="7">
    <source>
        <dbReference type="PROSITE" id="PS50850"/>
    </source>
</evidence>
<feature type="transmembrane region" description="Helical" evidence="6">
    <location>
        <begin position="211"/>
        <end position="231"/>
    </location>
</feature>
<feature type="transmembrane region" description="Helical" evidence="6">
    <location>
        <begin position="53"/>
        <end position="71"/>
    </location>
</feature>
<evidence type="ECO:0000256" key="6">
    <source>
        <dbReference type="SAM" id="Phobius"/>
    </source>
</evidence>
<keyword evidence="9" id="KW-1185">Reference proteome</keyword>
<dbReference type="RefSeq" id="WP_089897012.1">
    <property type="nucleotide sequence ID" value="NZ_FOJG01000002.1"/>
</dbReference>
<dbReference type="STRING" id="29529.SAMN04488122_3589"/>
<keyword evidence="3 6" id="KW-0812">Transmembrane</keyword>
<dbReference type="PANTHER" id="PTHR42718:SF9">
    <property type="entry name" value="MAJOR FACILITATOR SUPERFAMILY MULTIDRUG TRANSPORTER MFSC"/>
    <property type="match status" value="1"/>
</dbReference>
<dbReference type="GO" id="GO:0016020">
    <property type="term" value="C:membrane"/>
    <property type="evidence" value="ECO:0007669"/>
    <property type="project" value="UniProtKB-SubCell"/>
</dbReference>
<keyword evidence="2" id="KW-0813">Transport</keyword>
<comment type="subcellular location">
    <subcellularLocation>
        <location evidence="1">Membrane</location>
        <topology evidence="1">Multi-pass membrane protein</topology>
    </subcellularLocation>
</comment>
<feature type="transmembrane region" description="Helical" evidence="6">
    <location>
        <begin position="271"/>
        <end position="290"/>
    </location>
</feature>
<feature type="transmembrane region" description="Helical" evidence="6">
    <location>
        <begin position="12"/>
        <end position="33"/>
    </location>
</feature>
<evidence type="ECO:0000256" key="3">
    <source>
        <dbReference type="ARBA" id="ARBA00022692"/>
    </source>
</evidence>
<dbReference type="InterPro" id="IPR011701">
    <property type="entry name" value="MFS"/>
</dbReference>
<feature type="transmembrane region" description="Helical" evidence="6">
    <location>
        <begin position="169"/>
        <end position="191"/>
    </location>
</feature>
<feature type="transmembrane region" description="Helical" evidence="6">
    <location>
        <begin position="302"/>
        <end position="320"/>
    </location>
</feature>
<evidence type="ECO:0000256" key="1">
    <source>
        <dbReference type="ARBA" id="ARBA00004141"/>
    </source>
</evidence>
<keyword evidence="5 6" id="KW-0472">Membrane</keyword>
<feature type="transmembrane region" description="Helical" evidence="6">
    <location>
        <begin position="243"/>
        <end position="264"/>
    </location>
</feature>
<feature type="domain" description="Major facilitator superfamily (MFS) profile" evidence="7">
    <location>
        <begin position="17"/>
        <end position="352"/>
    </location>
</feature>
<dbReference type="InterPro" id="IPR036259">
    <property type="entry name" value="MFS_trans_sf"/>
</dbReference>
<feature type="transmembrane region" description="Helical" evidence="6">
    <location>
        <begin position="141"/>
        <end position="163"/>
    </location>
</feature>
<protein>
    <submittedName>
        <fullName evidence="8">Predicted arabinose efflux permease, MFS family</fullName>
    </submittedName>
</protein>
<accession>A0A1I0S540</accession>
<dbReference type="EMBL" id="FOJG01000002">
    <property type="protein sequence ID" value="SEW49812.1"/>
    <property type="molecule type" value="Genomic_DNA"/>
</dbReference>
<dbReference type="SUPFAM" id="SSF103473">
    <property type="entry name" value="MFS general substrate transporter"/>
    <property type="match status" value="1"/>
</dbReference>
<dbReference type="GO" id="GO:0022857">
    <property type="term" value="F:transmembrane transporter activity"/>
    <property type="evidence" value="ECO:0007669"/>
    <property type="project" value="InterPro"/>
</dbReference>
<organism evidence="8 9">
    <name type="scientific">Chitinophaga arvensicola</name>
    <dbReference type="NCBI Taxonomy" id="29529"/>
    <lineage>
        <taxon>Bacteria</taxon>
        <taxon>Pseudomonadati</taxon>
        <taxon>Bacteroidota</taxon>
        <taxon>Chitinophagia</taxon>
        <taxon>Chitinophagales</taxon>
        <taxon>Chitinophagaceae</taxon>
        <taxon>Chitinophaga</taxon>
    </lineage>
</organism>
<keyword evidence="4 6" id="KW-1133">Transmembrane helix</keyword>
<feature type="transmembrane region" description="Helical" evidence="6">
    <location>
        <begin position="109"/>
        <end position="129"/>
    </location>
</feature>
<name>A0A1I0S540_9BACT</name>
<dbReference type="InterPro" id="IPR020846">
    <property type="entry name" value="MFS_dom"/>
</dbReference>
<evidence type="ECO:0000256" key="5">
    <source>
        <dbReference type="ARBA" id="ARBA00023136"/>
    </source>
</evidence>
<gene>
    <name evidence="8" type="ORF">SAMN04488122_3589</name>
</gene>
<dbReference type="PROSITE" id="PS50850">
    <property type="entry name" value="MFS"/>
    <property type="match status" value="1"/>
</dbReference>
<dbReference type="PANTHER" id="PTHR42718">
    <property type="entry name" value="MAJOR FACILITATOR SUPERFAMILY MULTIDRUG TRANSPORTER MFSC"/>
    <property type="match status" value="1"/>
</dbReference>
<sequence>MKQVSSLVEYGFRRAFITLTAIICILLPVMNITVADVAFADIKGQLGVPAYQVHWVTIAYVLGQIIIIPFSNLLSSKLGRRNYLVGAILLFTVCSFFCGNAASIYELTIFRFLQGLGGGGMLVLSHITITESWPVEKRATSQAFVIFAMLVGPALTAPFAGYLTDNYSWPFVFFANIPAGIIIGLLAFMSVRNVRYEKQEYASGVWQNTQLRIGILLSFVAALGRVCSSFTDIPSLSQHTASVINPVWLAIAVLTGTLLLTVFLMEKGMAMKYMIAAGLLLLLIACYLTYQGGSVDFLWRLTIRGIAVTSLFLSIDTFALSQLEGKQIGQGVALYNLALQLAGGICMVLFPL</sequence>
<reference evidence="9" key="1">
    <citation type="submission" date="2016-10" db="EMBL/GenBank/DDBJ databases">
        <authorList>
            <person name="Varghese N."/>
            <person name="Submissions S."/>
        </authorList>
    </citation>
    <scope>NUCLEOTIDE SEQUENCE [LARGE SCALE GENOMIC DNA]</scope>
    <source>
        <strain evidence="9">DSM 3695</strain>
    </source>
</reference>
<dbReference type="OrthoDB" id="669750at2"/>
<proteinExistence type="predicted"/>
<evidence type="ECO:0000256" key="4">
    <source>
        <dbReference type="ARBA" id="ARBA00022989"/>
    </source>
</evidence>
<evidence type="ECO:0000256" key="2">
    <source>
        <dbReference type="ARBA" id="ARBA00022448"/>
    </source>
</evidence>
<evidence type="ECO:0000313" key="8">
    <source>
        <dbReference type="EMBL" id="SEW49812.1"/>
    </source>
</evidence>
<feature type="transmembrane region" description="Helical" evidence="6">
    <location>
        <begin position="83"/>
        <end position="103"/>
    </location>
</feature>
<dbReference type="Pfam" id="PF07690">
    <property type="entry name" value="MFS_1"/>
    <property type="match status" value="1"/>
</dbReference>
<dbReference type="Proteomes" id="UP000199310">
    <property type="component" value="Unassembled WGS sequence"/>
</dbReference>
<evidence type="ECO:0000313" key="9">
    <source>
        <dbReference type="Proteomes" id="UP000199310"/>
    </source>
</evidence>
<feature type="transmembrane region" description="Helical" evidence="6">
    <location>
        <begin position="332"/>
        <end position="350"/>
    </location>
</feature>
<dbReference type="AlphaFoldDB" id="A0A1I0S540"/>